<accession>A0ABM1E7U3</accession>
<proteinExistence type="predicted"/>
<keyword evidence="1" id="KW-1185">Reference proteome</keyword>
<evidence type="ECO:0000313" key="2">
    <source>
        <dbReference type="RefSeq" id="XP_014668264.1"/>
    </source>
</evidence>
<dbReference type="RefSeq" id="XP_014668264.1">
    <property type="nucleotide sequence ID" value="XM_014812778.1"/>
</dbReference>
<sequence>MLPVTVCRQVSIYITMKLLIVFALMGYVCAVDEYTAAPEFHTTVIQGPLAVARVAGEGQRSASSSYVREGSAAGADYARDEAQAAETAAKARGYQYAYRNGYSWYQPKILYAYTYERPIIGYRSEDIALPAINTNIPQANIAVAPVVYPRINVATPVVPACSGYGCRRNAGYGQANYGYYA</sequence>
<gene>
    <name evidence="2" type="primary">LOC106809624</name>
</gene>
<name>A0ABM1E7U3_PRICU</name>
<dbReference type="Proteomes" id="UP000695022">
    <property type="component" value="Unplaced"/>
</dbReference>
<dbReference type="GeneID" id="106809624"/>
<reference evidence="2" key="1">
    <citation type="submission" date="2025-08" db="UniProtKB">
        <authorList>
            <consortium name="RefSeq"/>
        </authorList>
    </citation>
    <scope>IDENTIFICATION</scope>
</reference>
<protein>
    <submittedName>
        <fullName evidence="2">Uncharacterized protein LOC106809624</fullName>
    </submittedName>
</protein>
<organism evidence="1 2">
    <name type="scientific">Priapulus caudatus</name>
    <name type="common">Priapulid worm</name>
    <dbReference type="NCBI Taxonomy" id="37621"/>
    <lineage>
        <taxon>Eukaryota</taxon>
        <taxon>Metazoa</taxon>
        <taxon>Ecdysozoa</taxon>
        <taxon>Scalidophora</taxon>
        <taxon>Priapulida</taxon>
        <taxon>Priapulimorpha</taxon>
        <taxon>Priapulimorphida</taxon>
        <taxon>Priapulidae</taxon>
        <taxon>Priapulus</taxon>
    </lineage>
</organism>
<evidence type="ECO:0000313" key="1">
    <source>
        <dbReference type="Proteomes" id="UP000695022"/>
    </source>
</evidence>